<comment type="caution">
    <text evidence="12">The sequence shown here is derived from an EMBL/GenBank/DDBJ whole genome shotgun (WGS) entry which is preliminary data.</text>
</comment>
<dbReference type="InterPro" id="IPR012932">
    <property type="entry name" value="VKOR"/>
</dbReference>
<evidence type="ECO:0000313" key="13">
    <source>
        <dbReference type="Proteomes" id="UP000078368"/>
    </source>
</evidence>
<dbReference type="GO" id="GO:0048038">
    <property type="term" value="F:quinone binding"/>
    <property type="evidence" value="ECO:0007669"/>
    <property type="project" value="UniProtKB-KW"/>
</dbReference>
<evidence type="ECO:0000256" key="7">
    <source>
        <dbReference type="ARBA" id="ARBA00023136"/>
    </source>
</evidence>
<dbReference type="STRING" id="1823756.A4H34_06730"/>
<dbReference type="InterPro" id="IPR038354">
    <property type="entry name" value="VKOR_sf"/>
</dbReference>
<keyword evidence="5 10" id="KW-1133">Transmembrane helix</keyword>
<proteinExistence type="inferred from homology"/>
<feature type="transmembrane region" description="Helical" evidence="10">
    <location>
        <begin position="33"/>
        <end position="57"/>
    </location>
</feature>
<dbReference type="Proteomes" id="UP000078368">
    <property type="component" value="Unassembled WGS sequence"/>
</dbReference>
<dbReference type="Gene3D" id="1.20.1440.130">
    <property type="entry name" value="VKOR domain"/>
    <property type="match status" value="1"/>
</dbReference>
<feature type="transmembrane region" description="Helical" evidence="10">
    <location>
        <begin position="102"/>
        <end position="121"/>
    </location>
</feature>
<keyword evidence="8" id="KW-1015">Disulfide bond</keyword>
<feature type="domain" description="Vitamin K epoxide reductase" evidence="11">
    <location>
        <begin position="38"/>
        <end position="180"/>
    </location>
</feature>
<evidence type="ECO:0000256" key="8">
    <source>
        <dbReference type="ARBA" id="ARBA00023157"/>
    </source>
</evidence>
<evidence type="ECO:0000256" key="6">
    <source>
        <dbReference type="ARBA" id="ARBA00023002"/>
    </source>
</evidence>
<evidence type="ECO:0000256" key="3">
    <source>
        <dbReference type="ARBA" id="ARBA00022692"/>
    </source>
</evidence>
<evidence type="ECO:0000256" key="4">
    <source>
        <dbReference type="ARBA" id="ARBA00022719"/>
    </source>
</evidence>
<keyword evidence="7 10" id="KW-0472">Membrane</keyword>
<dbReference type="InterPro" id="IPR041714">
    <property type="entry name" value="VKOR_Actinobacteria"/>
</dbReference>
<dbReference type="Pfam" id="PF07884">
    <property type="entry name" value="VKOR"/>
    <property type="match status" value="1"/>
</dbReference>
<keyword evidence="9" id="KW-0676">Redox-active center</keyword>
<gene>
    <name evidence="12" type="ORF">A4H34_06730</name>
</gene>
<dbReference type="OrthoDB" id="9783799at2"/>
<evidence type="ECO:0000313" key="12">
    <source>
        <dbReference type="EMBL" id="OAP86798.1"/>
    </source>
</evidence>
<name>A0A179B523_9ACTO</name>
<feature type="transmembrane region" description="Helical" evidence="10">
    <location>
        <begin position="199"/>
        <end position="220"/>
    </location>
</feature>
<keyword evidence="4" id="KW-0874">Quinone</keyword>
<sequence length="227" mass="24552">MADIDIDTLSDDEVEAYIAEAESKKWKASERELAGGASFELSIVMLATGLAGMWASFSLVTAERAMLQNPGGKLSCDLNPLIGCSGFFNSDYNTLFFGAPNALFGLMFFSGVVALGLALLGGARLPSWMWRLLSLGMAAAAVWILWFQYTSIFVEGALCPYCIVTWAAAIPLIVHVLARSFGAGHLPAGDGARRILVKGRWWLVAAVYLAVALVAVVALWDKWEYVF</sequence>
<organism evidence="12 13">
    <name type="scientific">Peptidiphaga gingivicola</name>
    <dbReference type="NCBI Taxonomy" id="2741497"/>
    <lineage>
        <taxon>Bacteria</taxon>
        <taxon>Bacillati</taxon>
        <taxon>Actinomycetota</taxon>
        <taxon>Actinomycetes</taxon>
        <taxon>Actinomycetales</taxon>
        <taxon>Actinomycetaceae</taxon>
        <taxon>Peptidiphaga</taxon>
    </lineage>
</organism>
<evidence type="ECO:0000256" key="9">
    <source>
        <dbReference type="ARBA" id="ARBA00023284"/>
    </source>
</evidence>
<evidence type="ECO:0000256" key="5">
    <source>
        <dbReference type="ARBA" id="ARBA00022989"/>
    </source>
</evidence>
<reference evidence="12 13" key="1">
    <citation type="submission" date="2016-04" db="EMBL/GenBank/DDBJ databases">
        <title>Peptidophaga gingivicola gen. nov., sp. nov., isolated from human subgingival plaque.</title>
        <authorList>
            <person name="Beall C.J."/>
            <person name="Mokrzan E.M."/>
            <person name="Griffen A.L."/>
            <person name="Leys E.J."/>
        </authorList>
    </citation>
    <scope>NUCLEOTIDE SEQUENCE [LARGE SCALE GENOMIC DNA]</scope>
    <source>
        <strain evidence="12 13">BA112</strain>
    </source>
</reference>
<feature type="transmembrane region" description="Helical" evidence="10">
    <location>
        <begin position="128"/>
        <end position="146"/>
    </location>
</feature>
<keyword evidence="3 10" id="KW-0812">Transmembrane</keyword>
<dbReference type="GO" id="GO:0016020">
    <property type="term" value="C:membrane"/>
    <property type="evidence" value="ECO:0007669"/>
    <property type="project" value="UniProtKB-SubCell"/>
</dbReference>
<dbReference type="CDD" id="cd12922">
    <property type="entry name" value="VKOR_5"/>
    <property type="match status" value="1"/>
</dbReference>
<dbReference type="SMART" id="SM00756">
    <property type="entry name" value="VKc"/>
    <property type="match status" value="1"/>
</dbReference>
<protein>
    <recommendedName>
        <fullName evidence="11">Vitamin K epoxide reductase domain-containing protein</fullName>
    </recommendedName>
</protein>
<dbReference type="GO" id="GO:0016491">
    <property type="term" value="F:oxidoreductase activity"/>
    <property type="evidence" value="ECO:0007669"/>
    <property type="project" value="UniProtKB-KW"/>
</dbReference>
<dbReference type="AlphaFoldDB" id="A0A179B523"/>
<dbReference type="RefSeq" id="WP_064231462.1">
    <property type="nucleotide sequence ID" value="NZ_LVZK01000001.1"/>
</dbReference>
<evidence type="ECO:0000256" key="2">
    <source>
        <dbReference type="ARBA" id="ARBA00006214"/>
    </source>
</evidence>
<dbReference type="EMBL" id="LVZK01000001">
    <property type="protein sequence ID" value="OAP86798.1"/>
    <property type="molecule type" value="Genomic_DNA"/>
</dbReference>
<keyword evidence="13" id="KW-1185">Reference proteome</keyword>
<evidence type="ECO:0000256" key="10">
    <source>
        <dbReference type="SAM" id="Phobius"/>
    </source>
</evidence>
<feature type="transmembrane region" description="Helical" evidence="10">
    <location>
        <begin position="152"/>
        <end position="178"/>
    </location>
</feature>
<keyword evidence="6" id="KW-0560">Oxidoreductase</keyword>
<accession>A0A179B523</accession>
<evidence type="ECO:0000256" key="1">
    <source>
        <dbReference type="ARBA" id="ARBA00004141"/>
    </source>
</evidence>
<comment type="similarity">
    <text evidence="2">Belongs to the VKOR family.</text>
</comment>
<comment type="subcellular location">
    <subcellularLocation>
        <location evidence="1">Membrane</location>
        <topology evidence="1">Multi-pass membrane protein</topology>
    </subcellularLocation>
</comment>
<evidence type="ECO:0000259" key="11">
    <source>
        <dbReference type="SMART" id="SM00756"/>
    </source>
</evidence>